<dbReference type="CDD" id="cd15482">
    <property type="entry name" value="Sialidase_non-viral"/>
    <property type="match status" value="1"/>
</dbReference>
<accession>A0A381UGW8</accession>
<dbReference type="InterPro" id="IPR015943">
    <property type="entry name" value="WD40/YVTN_repeat-like_dom_sf"/>
</dbReference>
<gene>
    <name evidence="3" type="ORF">METZ01_LOCUS80266</name>
</gene>
<reference evidence="3" key="1">
    <citation type="submission" date="2018-05" db="EMBL/GenBank/DDBJ databases">
        <authorList>
            <person name="Lanie J.A."/>
            <person name="Ng W.-L."/>
            <person name="Kazmierczak K.M."/>
            <person name="Andrzejewski T.M."/>
            <person name="Davidsen T.M."/>
            <person name="Wayne K.J."/>
            <person name="Tettelin H."/>
            <person name="Glass J.I."/>
            <person name="Rusch D."/>
            <person name="Podicherti R."/>
            <person name="Tsui H.-C.T."/>
            <person name="Winkler M.E."/>
        </authorList>
    </citation>
    <scope>NUCLEOTIDE SEQUENCE</scope>
</reference>
<name>A0A381UGW8_9ZZZZ</name>
<keyword evidence="1" id="KW-0677">Repeat</keyword>
<dbReference type="Gene3D" id="2.130.10.10">
    <property type="entry name" value="YVTN repeat-like/Quinoprotein amine dehydrogenase"/>
    <property type="match status" value="4"/>
</dbReference>
<organism evidence="3">
    <name type="scientific">marine metagenome</name>
    <dbReference type="NCBI Taxonomy" id="408172"/>
    <lineage>
        <taxon>unclassified sequences</taxon>
        <taxon>metagenomes</taxon>
        <taxon>ecological metagenomes</taxon>
    </lineage>
</organism>
<evidence type="ECO:0000259" key="2">
    <source>
        <dbReference type="Pfam" id="PF15902"/>
    </source>
</evidence>
<evidence type="ECO:0000256" key="1">
    <source>
        <dbReference type="ARBA" id="ARBA00022737"/>
    </source>
</evidence>
<dbReference type="EMBL" id="UINC01006418">
    <property type="protein sequence ID" value="SVA27412.1"/>
    <property type="molecule type" value="Genomic_DNA"/>
</dbReference>
<dbReference type="InterPro" id="IPR050310">
    <property type="entry name" value="VPS10-sortilin"/>
</dbReference>
<sequence>MTPELCFVFLLSLVLASLGFTQVVPENVINRIHFRSIGPTKQTGRFMQVGVPDLKKLPYTFYAASSTGGLWKTTDNGVTYKPVFDNEETLVLSDVEVAFSDPDIIYVGTGNLSYWGNGMYRSQNGGESWIHAGLKDSYFISKIVIHPENPDVVYAAVPGNIYIDSPQRGIFMTRDGGKTWEKILGIIDNGKHVSGADVHMHPTDFNTLYASLWDSNRGEASGIYKSVNGGSSWDKLSGGLPTEKLQRIGLDIYRSNPDVVVAAILIENSGNTRHSVDNTIWRTMDAGENWQRISPDLEKFPMRGGNRYAQIRIDPNDKNKIYVLNSGIQGTHDGGKTWKGAIIPFGNDHQDLWFNPLNSDHLISSSDSGIRISFNGSETWYHPDNLPCGQFFTVAVDMDFPYNVYGGLQDFGTWKGPNTKRGRYPIRFEDWEHVKGADGGDVQVDPADSRWLYVQSQYGDLTINDQKTSVRKNITYKKKGVRFNYIAPVLVSPHNSNVIYHGANMLLRSDFRGESWREISPDLTNQGTCANNEKVWGTITSIDESPIKKGVIWVGTDDGNVQLTQDGGKTWTKLNDRIPKYPGELQVTRVSSSHHNPGTAYVSFLGARSNFDASGHAYYCSPEIQTHLNLKPYCYKTTDFGKSWTSITGNLPNNEPINVIQEDHKNPNLLFVGTSRCIYVSIDNGANWTSMKNNMPNVPIHDLCIHPRENDLLVGSFGRSFWIADISPLQEINSGVLAKDIHLFEVEPQVLWILSGQKQVAANHQNYSGENAPKGIVVNYYLKNEVKNGVTVQVYQGMHLINEYKGSGEPGLNSVEWYLTKRIPRTEEDKEQTARWIERTNTEELYFDYYDGHDHFEDPDEEVSVTGRSLGIWIQANPEWREVDYKHVRAKPGEYRIKLLVNGKEFTKNAVVLKDHWYDKGY</sequence>
<feature type="domain" description="Sortilin N-terminal" evidence="2">
    <location>
        <begin position="119"/>
        <end position="237"/>
    </location>
</feature>
<evidence type="ECO:0000313" key="3">
    <source>
        <dbReference type="EMBL" id="SVA27412.1"/>
    </source>
</evidence>
<dbReference type="AlphaFoldDB" id="A0A381UGW8"/>
<proteinExistence type="predicted"/>
<protein>
    <recommendedName>
        <fullName evidence="2">Sortilin N-terminal domain-containing protein</fullName>
    </recommendedName>
</protein>
<dbReference type="SUPFAM" id="SSF110296">
    <property type="entry name" value="Oligoxyloglucan reducing end-specific cellobiohydrolase"/>
    <property type="match status" value="2"/>
</dbReference>
<dbReference type="Pfam" id="PF15902">
    <property type="entry name" value="Sortilin-Vps10"/>
    <property type="match status" value="1"/>
</dbReference>
<dbReference type="InterPro" id="IPR031778">
    <property type="entry name" value="Sortilin_N"/>
</dbReference>
<dbReference type="PANTHER" id="PTHR12106:SF27">
    <property type="entry name" value="SORTILIN-RELATED RECEPTOR"/>
    <property type="match status" value="1"/>
</dbReference>
<dbReference type="PANTHER" id="PTHR12106">
    <property type="entry name" value="SORTILIN RELATED"/>
    <property type="match status" value="1"/>
</dbReference>